<organism evidence="1 2">
    <name type="scientific">Pseudidiomarina halophila</name>
    <dbReference type="NCBI Taxonomy" id="1449799"/>
    <lineage>
        <taxon>Bacteria</taxon>
        <taxon>Pseudomonadati</taxon>
        <taxon>Pseudomonadota</taxon>
        <taxon>Gammaproteobacteria</taxon>
        <taxon>Alteromonadales</taxon>
        <taxon>Idiomarinaceae</taxon>
        <taxon>Pseudidiomarina</taxon>
    </lineage>
</organism>
<sequence length="222" mass="23941">MSAKHVVITGANRGIGLALARQFHERGDNVTAVCRKPSPELEDLGVAIIDGIDVTDTDARQLLAERLENETIDLLVNNAGILEGDKFHDFEEADLKRQFEVNAIGPLALTRALRQQLKQGSKVIMITSRMGSMGDNGSGGQYGYRMSKAALNAAGVSLANDFKDDGIAVGMLHPGYVQTDMVGNRGDISASEAASRLVQRMDELDLDSTGSFRHSNGETLPW</sequence>
<dbReference type="RefSeq" id="WP_126761285.1">
    <property type="nucleotide sequence ID" value="NZ_JBHLTZ010000004.1"/>
</dbReference>
<dbReference type="CDD" id="cd05325">
    <property type="entry name" value="carb_red_sniffer_like_SDR_c"/>
    <property type="match status" value="1"/>
</dbReference>
<dbReference type="Gene3D" id="3.40.50.720">
    <property type="entry name" value="NAD(P)-binding Rossmann-like Domain"/>
    <property type="match status" value="1"/>
</dbReference>
<dbReference type="OrthoDB" id="5786478at2"/>
<dbReference type="InterPro" id="IPR002347">
    <property type="entry name" value="SDR_fam"/>
</dbReference>
<evidence type="ECO:0000313" key="1">
    <source>
        <dbReference type="EMBL" id="RUO54153.1"/>
    </source>
</evidence>
<comment type="caution">
    <text evidence="1">The sequence shown here is derived from an EMBL/GenBank/DDBJ whole genome shotgun (WGS) entry which is preliminary data.</text>
</comment>
<dbReference type="InterPro" id="IPR052184">
    <property type="entry name" value="SDR_enzymes"/>
</dbReference>
<dbReference type="PANTHER" id="PTHR45458">
    <property type="entry name" value="SHORT-CHAIN DEHYDROGENASE/REDUCTASE SDR"/>
    <property type="match status" value="1"/>
</dbReference>
<accession>A0A432XZS7</accession>
<dbReference type="Proteomes" id="UP000287198">
    <property type="component" value="Unassembled WGS sequence"/>
</dbReference>
<dbReference type="PRINTS" id="PR00081">
    <property type="entry name" value="GDHRDH"/>
</dbReference>
<dbReference type="GO" id="GO:0016616">
    <property type="term" value="F:oxidoreductase activity, acting on the CH-OH group of donors, NAD or NADP as acceptor"/>
    <property type="evidence" value="ECO:0007669"/>
    <property type="project" value="TreeGrafter"/>
</dbReference>
<name>A0A432XZS7_9GAMM</name>
<reference evidence="2" key="1">
    <citation type="journal article" date="2018" name="Front. Microbiol.">
        <title>Genome-Based Analysis Reveals the Taxonomy and Diversity of the Family Idiomarinaceae.</title>
        <authorList>
            <person name="Liu Y."/>
            <person name="Lai Q."/>
            <person name="Shao Z."/>
        </authorList>
    </citation>
    <scope>NUCLEOTIDE SEQUENCE [LARGE SCALE GENOMIC DNA]</scope>
    <source>
        <strain evidence="2">BH195</strain>
    </source>
</reference>
<dbReference type="SUPFAM" id="SSF51735">
    <property type="entry name" value="NAD(P)-binding Rossmann-fold domains"/>
    <property type="match status" value="1"/>
</dbReference>
<dbReference type="InterPro" id="IPR036291">
    <property type="entry name" value="NAD(P)-bd_dom_sf"/>
</dbReference>
<dbReference type="Pfam" id="PF00106">
    <property type="entry name" value="adh_short"/>
    <property type="match status" value="1"/>
</dbReference>
<keyword evidence="2" id="KW-1185">Reference proteome</keyword>
<gene>
    <name evidence="1" type="ORF">CWI69_01640</name>
</gene>
<dbReference type="PANTHER" id="PTHR45458:SF1">
    <property type="entry name" value="SHORT CHAIN DEHYDROGENASE"/>
    <property type="match status" value="1"/>
</dbReference>
<dbReference type="AlphaFoldDB" id="A0A432XZS7"/>
<dbReference type="EMBL" id="PIPW01000001">
    <property type="protein sequence ID" value="RUO54153.1"/>
    <property type="molecule type" value="Genomic_DNA"/>
</dbReference>
<protein>
    <submittedName>
        <fullName evidence="1">Short-chain dehydrogenase</fullName>
    </submittedName>
</protein>
<evidence type="ECO:0000313" key="2">
    <source>
        <dbReference type="Proteomes" id="UP000287198"/>
    </source>
</evidence>
<proteinExistence type="predicted"/>